<organism evidence="1">
    <name type="scientific">Schizaphis graminum</name>
    <name type="common">Green bug aphid</name>
    <dbReference type="NCBI Taxonomy" id="13262"/>
    <lineage>
        <taxon>Eukaryota</taxon>
        <taxon>Metazoa</taxon>
        <taxon>Ecdysozoa</taxon>
        <taxon>Arthropoda</taxon>
        <taxon>Hexapoda</taxon>
        <taxon>Insecta</taxon>
        <taxon>Pterygota</taxon>
        <taxon>Neoptera</taxon>
        <taxon>Paraneoptera</taxon>
        <taxon>Hemiptera</taxon>
        <taxon>Sternorrhyncha</taxon>
        <taxon>Aphidomorpha</taxon>
        <taxon>Aphidoidea</taxon>
        <taxon>Aphididae</taxon>
        <taxon>Aphidini</taxon>
        <taxon>Schizaphis</taxon>
    </lineage>
</organism>
<accession>A0A2S2PC23</accession>
<dbReference type="AlphaFoldDB" id="A0A2S2PC23"/>
<name>A0A2S2PC23_SCHGA</name>
<sequence>MKIAQLENEDPQIVYNKKRICGAHFTSDCLSPGTKRLNCNSYPTLNITAVDNSSCNELLYIDSENIVKEVNLPSTSSTNIDLSGFDVLDTPSQFLRMYIIIVLNFF</sequence>
<reference evidence="1" key="1">
    <citation type="submission" date="2018-04" db="EMBL/GenBank/DDBJ databases">
        <title>Transcriptome of Schizaphis graminum biotype I.</title>
        <authorList>
            <person name="Scully E.D."/>
            <person name="Geib S.M."/>
            <person name="Palmer N.A."/>
            <person name="Koch K."/>
            <person name="Bradshaw J."/>
            <person name="Heng-Moss T."/>
            <person name="Sarath G."/>
        </authorList>
    </citation>
    <scope>NUCLEOTIDE SEQUENCE</scope>
</reference>
<proteinExistence type="predicted"/>
<protein>
    <recommendedName>
        <fullName evidence="2">THAP-type domain-containing protein</fullName>
    </recommendedName>
</protein>
<gene>
    <name evidence="1" type="ORF">g.157743</name>
</gene>
<evidence type="ECO:0008006" key="2">
    <source>
        <dbReference type="Google" id="ProtNLM"/>
    </source>
</evidence>
<dbReference type="EMBL" id="GGMR01014392">
    <property type="protein sequence ID" value="MBY27011.1"/>
    <property type="molecule type" value="Transcribed_RNA"/>
</dbReference>
<evidence type="ECO:0000313" key="1">
    <source>
        <dbReference type="EMBL" id="MBY27011.1"/>
    </source>
</evidence>